<accession>A0A4Q7PBD8</accession>
<dbReference type="RefSeq" id="WP_130276385.1">
    <property type="nucleotide sequence ID" value="NZ_SGXG01000001.1"/>
</dbReference>
<feature type="domain" description="DUF4440" evidence="1">
    <location>
        <begin position="33"/>
        <end position="139"/>
    </location>
</feature>
<keyword evidence="3" id="KW-1185">Reference proteome</keyword>
<evidence type="ECO:0000313" key="3">
    <source>
        <dbReference type="Proteomes" id="UP000292209"/>
    </source>
</evidence>
<dbReference type="InterPro" id="IPR032710">
    <property type="entry name" value="NTF2-like_dom_sf"/>
</dbReference>
<gene>
    <name evidence="2" type="ORF">BC751_3126</name>
</gene>
<dbReference type="Gene3D" id="3.10.450.50">
    <property type="match status" value="1"/>
</dbReference>
<evidence type="ECO:0000313" key="2">
    <source>
        <dbReference type="EMBL" id="RZS97515.1"/>
    </source>
</evidence>
<dbReference type="SUPFAM" id="SSF54427">
    <property type="entry name" value="NTF2-like"/>
    <property type="match status" value="1"/>
</dbReference>
<sequence length="147" mass="16288">MKTPIILLSSVLLSFTAFIWNYNSNTESKKVEHAVASLFDSMMKADKASLVTLLSDDLSYGHSSGIIQNKAEFVEEIMSGKPVKLKEIKAENQTITVSGNVAVVRHIFTAKGINAAGEVNPVRIGNCLVWKKEKGSWKLFVRQAYRL</sequence>
<protein>
    <submittedName>
        <fullName evidence="2">Uncharacterized protein DUF4440</fullName>
    </submittedName>
</protein>
<dbReference type="InterPro" id="IPR027843">
    <property type="entry name" value="DUF4440"/>
</dbReference>
<dbReference type="AlphaFoldDB" id="A0A4Q7PBD8"/>
<reference evidence="2 3" key="1">
    <citation type="submission" date="2019-02" db="EMBL/GenBank/DDBJ databases">
        <title>Genomic Encyclopedia of Archaeal and Bacterial Type Strains, Phase II (KMG-II): from individual species to whole genera.</title>
        <authorList>
            <person name="Goeker M."/>
        </authorList>
    </citation>
    <scope>NUCLEOTIDE SEQUENCE [LARGE SCALE GENOMIC DNA]</scope>
    <source>
        <strain evidence="2 3">DSM 21411</strain>
    </source>
</reference>
<dbReference type="EMBL" id="SGXG01000001">
    <property type="protein sequence ID" value="RZS97515.1"/>
    <property type="molecule type" value="Genomic_DNA"/>
</dbReference>
<name>A0A4Q7PBD8_9BACT</name>
<proteinExistence type="predicted"/>
<evidence type="ECO:0000259" key="1">
    <source>
        <dbReference type="Pfam" id="PF14534"/>
    </source>
</evidence>
<organism evidence="2 3">
    <name type="scientific">Cecembia calidifontis</name>
    <dbReference type="NCBI Taxonomy" id="1187080"/>
    <lineage>
        <taxon>Bacteria</taxon>
        <taxon>Pseudomonadati</taxon>
        <taxon>Bacteroidota</taxon>
        <taxon>Cytophagia</taxon>
        <taxon>Cytophagales</taxon>
        <taxon>Cyclobacteriaceae</taxon>
        <taxon>Cecembia</taxon>
    </lineage>
</organism>
<dbReference type="OrthoDB" id="5383110at2"/>
<comment type="caution">
    <text evidence="2">The sequence shown here is derived from an EMBL/GenBank/DDBJ whole genome shotgun (WGS) entry which is preliminary data.</text>
</comment>
<dbReference type="Pfam" id="PF14534">
    <property type="entry name" value="DUF4440"/>
    <property type="match status" value="1"/>
</dbReference>
<dbReference type="Proteomes" id="UP000292209">
    <property type="component" value="Unassembled WGS sequence"/>
</dbReference>